<organism evidence="2">
    <name type="scientific">hydrothermal vent metagenome</name>
    <dbReference type="NCBI Taxonomy" id="652676"/>
    <lineage>
        <taxon>unclassified sequences</taxon>
        <taxon>metagenomes</taxon>
        <taxon>ecological metagenomes</taxon>
    </lineage>
</organism>
<dbReference type="Pfam" id="PF00092">
    <property type="entry name" value="VWA"/>
    <property type="match status" value="1"/>
</dbReference>
<dbReference type="PANTHER" id="PTHR10579:SF43">
    <property type="entry name" value="ZINC FINGER (C3HC4-TYPE RING FINGER) FAMILY PROTEIN"/>
    <property type="match status" value="1"/>
</dbReference>
<dbReference type="InterPro" id="IPR022156">
    <property type="entry name" value="Uncharacterised_YfbK_N"/>
</dbReference>
<feature type="domain" description="VWFA" evidence="1">
    <location>
        <begin position="263"/>
        <end position="441"/>
    </location>
</feature>
<sequence>MNTLFITRYFISSIVLLSLAACGTPTTDITDNHNEITLTTPDKKSKTDTQTKQNDLSIVARPVENKKIHTAQEQEIATALSQATQPPSITTKNIPERHRVQKNKLADMLAKPHGAEMLRSAPAPLQEHMAGITGHSLSMPILAPPVQWENEPVDRENYARIHTNPVIRVAESPVSTFSIDVDSGSYTNTRRMIMAGHLPPQDAVRVEEFLNYFDYAYPVPVNVDHPFSVTTEIGPSPWSQGRHLLRIGLKGYNVDASHLPASNIVYLVDVSGSMRSANKLELLKQSLRLLTKQLRQQDKISIVVYAGASGVVLNPTSGNQRSNILSALDRLTAGGSTNGGAGIRLAYQLAEQAFIAGGINRIILASDGDFNVGTVSFEALIDLVEEKRKTGITLSTLAFGTGNVNDQLMEQLSNKANGQYAYIDTLNEAQKILVDEISSTLQTIAKDTKIQIEFNPDVVSEYRLIGYENRALKREDFNNDKVDAGELGAGYRVTALYELSLVNSQSQLIDPLRYQAKKPLAVNSSGKAESSELAFLRLRYKLPESNTSTLIEHPIYTRNIKHNLDTTSIDFRFAASVAAFGQLLRGGQYTGAFQYQNVLSLARNSKGEDPFGYRGEFIRLVNLANSLASGPAQPYNQPVDML</sequence>
<dbReference type="CDD" id="cd01465">
    <property type="entry name" value="vWA_subgroup"/>
    <property type="match status" value="1"/>
</dbReference>
<proteinExistence type="predicted"/>
<gene>
    <name evidence="2" type="ORF">MNBD_GAMMA19-1829</name>
</gene>
<dbReference type="EMBL" id="UOFV01000400">
    <property type="protein sequence ID" value="VAX03449.1"/>
    <property type="molecule type" value="Genomic_DNA"/>
</dbReference>
<dbReference type="SUPFAM" id="SSF53300">
    <property type="entry name" value="vWA-like"/>
    <property type="match status" value="1"/>
</dbReference>
<protein>
    <submittedName>
        <fullName evidence="2">von Willebrand factor, vWF type A domain protein STM2315</fullName>
    </submittedName>
</protein>
<dbReference type="InterPro" id="IPR021908">
    <property type="entry name" value="YfbK_C"/>
</dbReference>
<dbReference type="InterPro" id="IPR036465">
    <property type="entry name" value="vWFA_dom_sf"/>
</dbReference>
<accession>A0A3B1ACA8</accession>
<dbReference type="AlphaFoldDB" id="A0A3B1ACA8"/>
<evidence type="ECO:0000259" key="1">
    <source>
        <dbReference type="PROSITE" id="PS50234"/>
    </source>
</evidence>
<dbReference type="Pfam" id="PF12034">
    <property type="entry name" value="YfbK_C"/>
    <property type="match status" value="1"/>
</dbReference>
<dbReference type="InterPro" id="IPR002035">
    <property type="entry name" value="VWF_A"/>
</dbReference>
<dbReference type="Pfam" id="PF12450">
    <property type="entry name" value="vWF_A"/>
    <property type="match status" value="1"/>
</dbReference>
<dbReference type="PANTHER" id="PTHR10579">
    <property type="entry name" value="CALCIUM-ACTIVATED CHLORIDE CHANNEL REGULATOR"/>
    <property type="match status" value="1"/>
</dbReference>
<dbReference type="InterPro" id="IPR051266">
    <property type="entry name" value="CLCR"/>
</dbReference>
<dbReference type="SMART" id="SM00327">
    <property type="entry name" value="VWA"/>
    <property type="match status" value="1"/>
</dbReference>
<evidence type="ECO:0000313" key="2">
    <source>
        <dbReference type="EMBL" id="VAX03449.1"/>
    </source>
</evidence>
<reference evidence="2" key="1">
    <citation type="submission" date="2018-06" db="EMBL/GenBank/DDBJ databases">
        <authorList>
            <person name="Zhirakovskaya E."/>
        </authorList>
    </citation>
    <scope>NUCLEOTIDE SEQUENCE</scope>
</reference>
<dbReference type="PROSITE" id="PS50234">
    <property type="entry name" value="VWFA"/>
    <property type="match status" value="1"/>
</dbReference>
<dbReference type="Gene3D" id="3.40.50.410">
    <property type="entry name" value="von Willebrand factor, type A domain"/>
    <property type="match status" value="1"/>
</dbReference>
<name>A0A3B1ACA8_9ZZZZ</name>